<keyword evidence="1" id="KW-1133">Transmembrane helix</keyword>
<keyword evidence="1" id="KW-0812">Transmembrane</keyword>
<comment type="caution">
    <text evidence="2">The sequence shown here is derived from an EMBL/GenBank/DDBJ whole genome shotgun (WGS) entry which is preliminary data.</text>
</comment>
<sequence>MFSQEYKRELSALGPDEAQMDRLLAAVRPASAARRRSPRLCLTRRAAVVMAVCALLTAAALAVGPTLWAIVQGDLGPKAPYATEVLASCEDQGIRIEAVAALADSRVTRLYFTMQDLTGDRLKEDTDWDLMLSLDTGDGFSWGNGGKGEQVLSYDSETKTAAMVFSRGTDELSTDIPTRAKLDMSWLTPGRRSASLTLDGEEVPSLTLESAVTAAGRTVLLPDQNPLPLHRRVGPQVPGQVIQTEAVTEVSISSMGFAADGKYHIRFRQDPDISPAYASEYAGQPLFNVRYYLHDPEEPDHWPSQEMDDVEYTQVEDGWDFCLPSLTPDTLPYLRLIVPSANYSVAGGRVEGKWELTVPVEAVEQRTATPEEPVVLPFVFHGETPFQRRFDTQIESVIVSPLSVVVNCVTPEGQEEPCQLAGEETSLTVALSDGMVLTPAYYSDVWSQRVGWIMWEFDASIEPDAVASVTIEGHTVPFP</sequence>
<evidence type="ECO:0000313" key="3">
    <source>
        <dbReference type="Proteomes" id="UP000607645"/>
    </source>
</evidence>
<keyword evidence="1" id="KW-0472">Membrane</keyword>
<protein>
    <recommendedName>
        <fullName evidence="4">DUF4179 domain-containing protein</fullName>
    </recommendedName>
</protein>
<gene>
    <name evidence="2" type="ORF">H8S62_10215</name>
</gene>
<evidence type="ECO:0000256" key="1">
    <source>
        <dbReference type="SAM" id="Phobius"/>
    </source>
</evidence>
<dbReference type="AlphaFoldDB" id="A0A8J6J7A4"/>
<dbReference type="EMBL" id="JACOPQ010000007">
    <property type="protein sequence ID" value="MBC5737377.1"/>
    <property type="molecule type" value="Genomic_DNA"/>
</dbReference>
<feature type="transmembrane region" description="Helical" evidence="1">
    <location>
        <begin position="46"/>
        <end position="71"/>
    </location>
</feature>
<proteinExistence type="predicted"/>
<evidence type="ECO:0008006" key="4">
    <source>
        <dbReference type="Google" id="ProtNLM"/>
    </source>
</evidence>
<evidence type="ECO:0000313" key="2">
    <source>
        <dbReference type="EMBL" id="MBC5737377.1"/>
    </source>
</evidence>
<accession>A0A8J6J7A4</accession>
<dbReference type="RefSeq" id="WP_186919189.1">
    <property type="nucleotide sequence ID" value="NZ_JACOPQ010000007.1"/>
</dbReference>
<keyword evidence="3" id="KW-1185">Reference proteome</keyword>
<reference evidence="2" key="1">
    <citation type="submission" date="2020-08" db="EMBL/GenBank/DDBJ databases">
        <title>Genome public.</title>
        <authorList>
            <person name="Liu C."/>
            <person name="Sun Q."/>
        </authorList>
    </citation>
    <scope>NUCLEOTIDE SEQUENCE</scope>
    <source>
        <strain evidence="2">NSJ-52</strain>
    </source>
</reference>
<organism evidence="2 3">
    <name type="scientific">Lawsonibacter faecis</name>
    <dbReference type="NCBI Taxonomy" id="2763052"/>
    <lineage>
        <taxon>Bacteria</taxon>
        <taxon>Bacillati</taxon>
        <taxon>Bacillota</taxon>
        <taxon>Clostridia</taxon>
        <taxon>Eubacteriales</taxon>
        <taxon>Oscillospiraceae</taxon>
        <taxon>Lawsonibacter</taxon>
    </lineage>
</organism>
<dbReference type="Proteomes" id="UP000607645">
    <property type="component" value="Unassembled WGS sequence"/>
</dbReference>
<name>A0A8J6J7A4_9FIRM</name>